<evidence type="ECO:0000259" key="4">
    <source>
        <dbReference type="SMART" id="SM00822"/>
    </source>
</evidence>
<dbReference type="PROSITE" id="PS00061">
    <property type="entry name" value="ADH_SHORT"/>
    <property type="match status" value="1"/>
</dbReference>
<dbReference type="Proteomes" id="UP000064029">
    <property type="component" value="Unassembled WGS sequence"/>
</dbReference>
<dbReference type="Pfam" id="PF13561">
    <property type="entry name" value="adh_short_C2"/>
    <property type="match status" value="1"/>
</dbReference>
<dbReference type="InterPro" id="IPR002347">
    <property type="entry name" value="SDR_fam"/>
</dbReference>
<dbReference type="InterPro" id="IPR057326">
    <property type="entry name" value="KR_dom"/>
</dbReference>
<dbReference type="InterPro" id="IPR020904">
    <property type="entry name" value="Sc_DH/Rdtase_CS"/>
</dbReference>
<dbReference type="PRINTS" id="PR00080">
    <property type="entry name" value="SDRFAMILY"/>
</dbReference>
<dbReference type="OrthoDB" id="196630at2"/>
<evidence type="ECO:0000256" key="1">
    <source>
        <dbReference type="ARBA" id="ARBA00006484"/>
    </source>
</evidence>
<gene>
    <name evidence="5" type="ORF">WJ33_26075</name>
</gene>
<keyword evidence="2" id="KW-0560">Oxidoreductase</keyword>
<keyword evidence="3" id="KW-0520">NAD</keyword>
<dbReference type="PANTHER" id="PTHR24321">
    <property type="entry name" value="DEHYDROGENASES, SHORT CHAIN"/>
    <property type="match status" value="1"/>
</dbReference>
<evidence type="ECO:0000313" key="5">
    <source>
        <dbReference type="EMBL" id="KVG66825.1"/>
    </source>
</evidence>
<dbReference type="SMART" id="SM00822">
    <property type="entry name" value="PKS_KR"/>
    <property type="match status" value="1"/>
</dbReference>
<dbReference type="EMBL" id="LOXM01000131">
    <property type="protein sequence ID" value="KVG66825.1"/>
    <property type="molecule type" value="Genomic_DNA"/>
</dbReference>
<evidence type="ECO:0000256" key="3">
    <source>
        <dbReference type="ARBA" id="ARBA00023027"/>
    </source>
</evidence>
<dbReference type="FunFam" id="3.40.50.720:FF:000084">
    <property type="entry name" value="Short-chain dehydrogenase reductase"/>
    <property type="match status" value="1"/>
</dbReference>
<dbReference type="PRINTS" id="PR00081">
    <property type="entry name" value="GDHRDH"/>
</dbReference>
<organism evidence="5 6">
    <name type="scientific">Burkholderia ubonensis</name>
    <dbReference type="NCBI Taxonomy" id="101571"/>
    <lineage>
        <taxon>Bacteria</taxon>
        <taxon>Pseudomonadati</taxon>
        <taxon>Pseudomonadota</taxon>
        <taxon>Betaproteobacteria</taxon>
        <taxon>Burkholderiales</taxon>
        <taxon>Burkholderiaceae</taxon>
        <taxon>Burkholderia</taxon>
        <taxon>Burkholderia cepacia complex</taxon>
    </lineage>
</organism>
<comment type="caution">
    <text evidence="5">The sequence shown here is derived from an EMBL/GenBank/DDBJ whole genome shotgun (WGS) entry which is preliminary data.</text>
</comment>
<dbReference type="SUPFAM" id="SSF51735">
    <property type="entry name" value="NAD(P)-binding Rossmann-fold domains"/>
    <property type="match status" value="1"/>
</dbReference>
<evidence type="ECO:0000256" key="2">
    <source>
        <dbReference type="ARBA" id="ARBA00023002"/>
    </source>
</evidence>
<dbReference type="Gene3D" id="3.40.50.720">
    <property type="entry name" value="NAD(P)-binding Rossmann-like Domain"/>
    <property type="match status" value="1"/>
</dbReference>
<accession>A0A103RFH0</accession>
<dbReference type="GO" id="GO:0016491">
    <property type="term" value="F:oxidoreductase activity"/>
    <property type="evidence" value="ECO:0007669"/>
    <property type="project" value="UniProtKB-KW"/>
</dbReference>
<name>A0A103RFH0_9BURK</name>
<reference evidence="5 6" key="1">
    <citation type="submission" date="2015-11" db="EMBL/GenBank/DDBJ databases">
        <title>Expanding the genomic diversity of Burkholderia species for the development of highly accurate diagnostics.</title>
        <authorList>
            <person name="Sahl J."/>
            <person name="Keim P."/>
            <person name="Wagner D."/>
        </authorList>
    </citation>
    <scope>NUCLEOTIDE SEQUENCE [LARGE SCALE GENOMIC DNA]</scope>
    <source>
        <strain evidence="5 6">MSMB2036</strain>
    </source>
</reference>
<proteinExistence type="inferred from homology"/>
<evidence type="ECO:0000313" key="6">
    <source>
        <dbReference type="Proteomes" id="UP000064029"/>
    </source>
</evidence>
<comment type="similarity">
    <text evidence="1">Belongs to the short-chain dehydrogenases/reductases (SDR) family.</text>
</comment>
<dbReference type="InterPro" id="IPR036291">
    <property type="entry name" value="NAD(P)-bd_dom_sf"/>
</dbReference>
<dbReference type="AlphaFoldDB" id="A0A103RFH0"/>
<dbReference type="RefSeq" id="WP_059752288.1">
    <property type="nucleotide sequence ID" value="NZ_CP013414.1"/>
</dbReference>
<dbReference type="CDD" id="cd05233">
    <property type="entry name" value="SDR_c"/>
    <property type="match status" value="1"/>
</dbReference>
<sequence>MTFNGKVALISGGTRGIGLNVAKALVDAGAFCYVTGRNEDDGRRAQELLGENARYVATDVTDENAVAGLFELIESRHGRLDLAVNNAGVTTKRAAVRELDLKEWKRVLDINLVGPLLLMSHEIRLMARHERASIVNVSSCGGVLGQPRQSAYSTSKAALNMLTQVAAIESANPPEGQNVVRVNAVCPGPTLGGMNTEERLRANPESTQEKIQSTAMKRFANPEEITAAILWLLSEQASYVTGTLLSVDGGFVAGKF</sequence>
<protein>
    <submittedName>
        <fullName evidence="5">Alcohol dehydrogenase</fullName>
    </submittedName>
</protein>
<feature type="domain" description="Ketoreductase" evidence="4">
    <location>
        <begin position="6"/>
        <end position="194"/>
    </location>
</feature>
<dbReference type="PANTHER" id="PTHR24321:SF8">
    <property type="entry name" value="ESTRADIOL 17-BETA-DEHYDROGENASE 8-RELATED"/>
    <property type="match status" value="1"/>
</dbReference>